<dbReference type="Proteomes" id="UP000826271">
    <property type="component" value="Unassembled WGS sequence"/>
</dbReference>
<reference evidence="2" key="1">
    <citation type="submission" date="2019-10" db="EMBL/GenBank/DDBJ databases">
        <authorList>
            <person name="Zhang R."/>
            <person name="Pan Y."/>
            <person name="Wang J."/>
            <person name="Ma R."/>
            <person name="Yu S."/>
        </authorList>
    </citation>
    <scope>NUCLEOTIDE SEQUENCE</scope>
    <source>
        <strain evidence="2">LA-IB0</strain>
        <tissue evidence="2">Leaf</tissue>
    </source>
</reference>
<evidence type="ECO:0000313" key="2">
    <source>
        <dbReference type="EMBL" id="KAG8369889.1"/>
    </source>
</evidence>
<evidence type="ECO:0000313" key="3">
    <source>
        <dbReference type="Proteomes" id="UP000826271"/>
    </source>
</evidence>
<keyword evidence="3" id="KW-1185">Reference proteome</keyword>
<dbReference type="PANTHER" id="PTHR23079">
    <property type="entry name" value="RNA-DEPENDENT RNA POLYMERASE"/>
    <property type="match status" value="1"/>
</dbReference>
<dbReference type="Pfam" id="PF26253">
    <property type="entry name" value="RdRP_head"/>
    <property type="match status" value="1"/>
</dbReference>
<sequence>MASFNSFTQGASRISYDSDMEVDGFKDHLKEAFDYKTEYDYKFGNLMDYYGLEIEAEILSYGIMKVLKTFDRRKDAESIGAVVMSLRNETRSWFKSGSEDDDVYAKASAWIANKGEFLLLYFVAKDQDGFLSKEAIRGCYDGSLLEYLANMHKEAEGKLVAGSSSPPPAISGATTSDDPMATMVLSSSLPHSSPLPISTSLSPNSPITARPAISFTGSSAATSATAALSSLSLNSSSSSPYESHAAASSVFLSQQQLPSSSSLPLPTAAIAGVPLPAHLTADTSLAHILSTTPSFSALNFSAAAALHAFSGQTPSSSSSQPPLFPPLPLLSSAGGPNPAIPISSTSAVEIPSAPSLSVAAENHPHFAGAVSPAVAWPPAGFFFLP</sequence>
<protein>
    <recommendedName>
        <fullName evidence="1">RDRP C-terminal head domain-containing protein</fullName>
    </recommendedName>
</protein>
<dbReference type="EMBL" id="WHWC01000014">
    <property type="protein sequence ID" value="KAG8369889.1"/>
    <property type="molecule type" value="Genomic_DNA"/>
</dbReference>
<gene>
    <name evidence="2" type="ORF">BUALT_Bualt14G0060400</name>
</gene>
<evidence type="ECO:0000259" key="1">
    <source>
        <dbReference type="Pfam" id="PF26253"/>
    </source>
</evidence>
<dbReference type="GO" id="GO:0030422">
    <property type="term" value="P:siRNA processing"/>
    <property type="evidence" value="ECO:0007669"/>
    <property type="project" value="TreeGrafter"/>
</dbReference>
<comment type="caution">
    <text evidence="2">The sequence shown here is derived from an EMBL/GenBank/DDBJ whole genome shotgun (WGS) entry which is preliminary data.</text>
</comment>
<dbReference type="InterPro" id="IPR058752">
    <property type="entry name" value="RDRP_C_head"/>
</dbReference>
<proteinExistence type="predicted"/>
<dbReference type="GO" id="GO:0003968">
    <property type="term" value="F:RNA-directed RNA polymerase activity"/>
    <property type="evidence" value="ECO:0007669"/>
    <property type="project" value="InterPro"/>
</dbReference>
<feature type="domain" description="RDRP C-terminal head" evidence="1">
    <location>
        <begin position="15"/>
        <end position="110"/>
    </location>
</feature>
<dbReference type="InterPro" id="IPR007855">
    <property type="entry name" value="RDRP"/>
</dbReference>
<organism evidence="2 3">
    <name type="scientific">Buddleja alternifolia</name>
    <dbReference type="NCBI Taxonomy" id="168488"/>
    <lineage>
        <taxon>Eukaryota</taxon>
        <taxon>Viridiplantae</taxon>
        <taxon>Streptophyta</taxon>
        <taxon>Embryophyta</taxon>
        <taxon>Tracheophyta</taxon>
        <taxon>Spermatophyta</taxon>
        <taxon>Magnoliopsida</taxon>
        <taxon>eudicotyledons</taxon>
        <taxon>Gunneridae</taxon>
        <taxon>Pentapetalae</taxon>
        <taxon>asterids</taxon>
        <taxon>lamiids</taxon>
        <taxon>Lamiales</taxon>
        <taxon>Scrophulariaceae</taxon>
        <taxon>Buddlejeae</taxon>
        <taxon>Buddleja</taxon>
    </lineage>
</organism>
<dbReference type="AlphaFoldDB" id="A0AAV6WPX5"/>
<dbReference type="PANTHER" id="PTHR23079:SF1">
    <property type="entry name" value="RNA-DEPENDENT RNA POLYMERASE 1"/>
    <property type="match status" value="1"/>
</dbReference>
<dbReference type="GO" id="GO:0031380">
    <property type="term" value="C:nuclear RNA-directed RNA polymerase complex"/>
    <property type="evidence" value="ECO:0007669"/>
    <property type="project" value="TreeGrafter"/>
</dbReference>
<accession>A0AAV6WPX5</accession>
<name>A0AAV6WPX5_9LAMI</name>